<evidence type="ECO:0000313" key="10">
    <source>
        <dbReference type="EMBL" id="CAA9370069.1"/>
    </source>
</evidence>
<dbReference type="Gene3D" id="1.20.860.20">
    <property type="entry name" value="Photosystem I PsaK, reaction centre"/>
    <property type="match status" value="1"/>
</dbReference>
<dbReference type="NCBIfam" id="NF009693">
    <property type="entry name" value="PRK13216.1"/>
    <property type="match status" value="1"/>
</dbReference>
<evidence type="ECO:0000256" key="4">
    <source>
        <dbReference type="ARBA" id="ARBA00022692"/>
    </source>
</evidence>
<evidence type="ECO:0000256" key="6">
    <source>
        <dbReference type="ARBA" id="ARBA00022989"/>
    </source>
</evidence>
<organism evidence="10">
    <name type="scientific">uncultured Microcoleus sp</name>
    <dbReference type="NCBI Taxonomy" id="259945"/>
    <lineage>
        <taxon>Bacteria</taxon>
        <taxon>Bacillati</taxon>
        <taxon>Cyanobacteriota</taxon>
        <taxon>Cyanophyceae</taxon>
        <taxon>Oscillatoriophycideae</taxon>
        <taxon>Oscillatoriales</taxon>
        <taxon>Microcoleaceae</taxon>
        <taxon>Microcoleus</taxon>
        <taxon>environmental samples</taxon>
    </lineage>
</organism>
<sequence length="92" mass="9898">MINSNLLAVVASTVTDTASGNWQKPLVMFLCNILALLVLSRRIWYPHVGPKMPLPFPSLFNNVSVPAFLACMSAGHLLGVFTILSLSTGKAI</sequence>
<evidence type="ECO:0000256" key="2">
    <source>
        <dbReference type="ARBA" id="ARBA00006458"/>
    </source>
</evidence>
<dbReference type="AlphaFoldDB" id="A0A6J4MVN1"/>
<feature type="transmembrane region" description="Helical" evidence="9">
    <location>
        <begin position="65"/>
        <end position="86"/>
    </location>
</feature>
<dbReference type="EMBL" id="CADCTZ010000889">
    <property type="protein sequence ID" value="CAA9370069.1"/>
    <property type="molecule type" value="Genomic_DNA"/>
</dbReference>
<accession>A0A6J4MVN1</accession>
<dbReference type="GO" id="GO:0009522">
    <property type="term" value="C:photosystem I"/>
    <property type="evidence" value="ECO:0007669"/>
    <property type="project" value="UniProtKB-KW"/>
</dbReference>
<comment type="similarity">
    <text evidence="2">Belongs to the PsaG/PsaK family.</text>
</comment>
<dbReference type="GO" id="GO:0042651">
    <property type="term" value="C:thylakoid membrane"/>
    <property type="evidence" value="ECO:0007669"/>
    <property type="project" value="InterPro"/>
</dbReference>
<keyword evidence="5" id="KW-0603">Photosystem I</keyword>
<evidence type="ECO:0000256" key="7">
    <source>
        <dbReference type="ARBA" id="ARBA00023078"/>
    </source>
</evidence>
<keyword evidence="8 9" id="KW-0472">Membrane</keyword>
<dbReference type="InterPro" id="IPR037101">
    <property type="entry name" value="PSI_PsaK_bact"/>
</dbReference>
<evidence type="ECO:0000256" key="5">
    <source>
        <dbReference type="ARBA" id="ARBA00022836"/>
    </source>
</evidence>
<evidence type="ECO:0000256" key="3">
    <source>
        <dbReference type="ARBA" id="ARBA00022531"/>
    </source>
</evidence>
<keyword evidence="7" id="KW-0793">Thylakoid</keyword>
<name>A0A6J4MVN1_9CYAN</name>
<dbReference type="InterPro" id="IPR000549">
    <property type="entry name" value="PSI_PsaG/PsaK"/>
</dbReference>
<dbReference type="SUPFAM" id="SSF81563">
    <property type="entry name" value="Photosystem I reaction center subunit X, PsaK"/>
    <property type="match status" value="1"/>
</dbReference>
<gene>
    <name evidence="10" type="ORF">AVDCRST_MAG84-4233</name>
</gene>
<evidence type="ECO:0000256" key="9">
    <source>
        <dbReference type="SAM" id="Phobius"/>
    </source>
</evidence>
<evidence type="ECO:0000256" key="8">
    <source>
        <dbReference type="ARBA" id="ARBA00023136"/>
    </source>
</evidence>
<comment type="subcellular location">
    <subcellularLocation>
        <location evidence="1">Membrane</location>
        <topology evidence="1">Multi-pass membrane protein</topology>
    </subcellularLocation>
</comment>
<keyword evidence="3" id="KW-0602">Photosynthesis</keyword>
<dbReference type="Pfam" id="PF01241">
    <property type="entry name" value="PSI_PSAK"/>
    <property type="match status" value="1"/>
</dbReference>
<keyword evidence="4 9" id="KW-0812">Transmembrane</keyword>
<proteinExistence type="inferred from homology"/>
<dbReference type="GO" id="GO:0015979">
    <property type="term" value="P:photosynthesis"/>
    <property type="evidence" value="ECO:0007669"/>
    <property type="project" value="UniProtKB-KW"/>
</dbReference>
<reference evidence="10" key="1">
    <citation type="submission" date="2020-02" db="EMBL/GenBank/DDBJ databases">
        <authorList>
            <person name="Meier V. D."/>
        </authorList>
    </citation>
    <scope>NUCLEOTIDE SEQUENCE</scope>
    <source>
        <strain evidence="10">AVDCRST_MAG84</strain>
    </source>
</reference>
<evidence type="ECO:0000256" key="1">
    <source>
        <dbReference type="ARBA" id="ARBA00004141"/>
    </source>
</evidence>
<keyword evidence="6 9" id="KW-1133">Transmembrane helix</keyword>
<feature type="transmembrane region" description="Helical" evidence="9">
    <location>
        <begin position="26"/>
        <end position="45"/>
    </location>
</feature>
<dbReference type="InterPro" id="IPR035982">
    <property type="entry name" value="PSI_centre_PsaK_sf"/>
</dbReference>
<protein>
    <submittedName>
        <fullName evidence="10">Alternative photosystem I reaction center subunit X (PsaK2)</fullName>
    </submittedName>
</protein>